<dbReference type="OrthoDB" id="9809458at2"/>
<dbReference type="InterPro" id="IPR015797">
    <property type="entry name" value="NUDIX_hydrolase-like_dom_sf"/>
</dbReference>
<dbReference type="GO" id="GO:0004452">
    <property type="term" value="F:isopentenyl-diphosphate delta-isomerase activity"/>
    <property type="evidence" value="ECO:0007669"/>
    <property type="project" value="UniProtKB-UniRule"/>
</dbReference>
<comment type="similarity">
    <text evidence="2">Belongs to the IPP isomerase type 1 family.</text>
</comment>
<dbReference type="NCBIfam" id="TIGR02150">
    <property type="entry name" value="IPP_isom_1"/>
    <property type="match status" value="1"/>
</dbReference>
<gene>
    <name evidence="12" type="primary">idi</name>
    <name evidence="12" type="ORF">GCM10010984_04090</name>
    <name evidence="13" type="ORF">SAMN05443634_10482</name>
</gene>
<proteinExistence type="inferred from homology"/>
<dbReference type="GO" id="GO:0050992">
    <property type="term" value="P:dimethylallyl diphosphate biosynthetic process"/>
    <property type="evidence" value="ECO:0007669"/>
    <property type="project" value="UniProtKB-UniPathway"/>
</dbReference>
<keyword evidence="7" id="KW-0464">Manganese</keyword>
<reference evidence="14" key="3">
    <citation type="submission" date="2016-11" db="EMBL/GenBank/DDBJ databases">
        <authorList>
            <person name="Varghese N."/>
            <person name="Submissions S."/>
        </authorList>
    </citation>
    <scope>NUCLEOTIDE SEQUENCE [LARGE SCALE GENOMIC DNA]</scope>
    <source>
        <strain evidence="14">DSM 27989</strain>
    </source>
</reference>
<evidence type="ECO:0000256" key="9">
    <source>
        <dbReference type="ARBA" id="ARBA00023235"/>
    </source>
</evidence>
<evidence type="ECO:0000256" key="10">
    <source>
        <dbReference type="NCBIfam" id="TIGR02150"/>
    </source>
</evidence>
<dbReference type="InterPro" id="IPR000086">
    <property type="entry name" value="NUDIX_hydrolase_dom"/>
</dbReference>
<evidence type="ECO:0000256" key="2">
    <source>
        <dbReference type="ARBA" id="ARBA00007579"/>
    </source>
</evidence>
<dbReference type="EMBL" id="FRBH01000004">
    <property type="protein sequence ID" value="SHK86291.1"/>
    <property type="molecule type" value="Genomic_DNA"/>
</dbReference>
<dbReference type="Proteomes" id="UP000184120">
    <property type="component" value="Unassembled WGS sequence"/>
</dbReference>
<dbReference type="CDD" id="cd02885">
    <property type="entry name" value="NUDIX_IPP_Isomerase"/>
    <property type="match status" value="1"/>
</dbReference>
<dbReference type="EMBL" id="BMFL01000002">
    <property type="protein sequence ID" value="GGE89631.1"/>
    <property type="molecule type" value="Genomic_DNA"/>
</dbReference>
<keyword evidence="4" id="KW-0963">Cytoplasm</keyword>
<evidence type="ECO:0000313" key="13">
    <source>
        <dbReference type="EMBL" id="SHK86291.1"/>
    </source>
</evidence>
<feature type="domain" description="Nudix hydrolase" evidence="11">
    <location>
        <begin position="28"/>
        <end position="160"/>
    </location>
</feature>
<dbReference type="PANTHER" id="PTHR10885">
    <property type="entry name" value="ISOPENTENYL-DIPHOSPHATE DELTA-ISOMERASE"/>
    <property type="match status" value="1"/>
</dbReference>
<keyword evidence="5" id="KW-0479">Metal-binding</keyword>
<evidence type="ECO:0000313" key="12">
    <source>
        <dbReference type="EMBL" id="GGE89631.1"/>
    </source>
</evidence>
<dbReference type="RefSeq" id="WP_072930499.1">
    <property type="nucleotide sequence ID" value="NZ_BMFL01000002.1"/>
</dbReference>
<reference evidence="15" key="4">
    <citation type="journal article" date="2019" name="Int. J. Syst. Evol. Microbiol.">
        <title>The Global Catalogue of Microorganisms (GCM) 10K type strain sequencing project: providing services to taxonomists for standard genome sequencing and annotation.</title>
        <authorList>
            <consortium name="The Broad Institute Genomics Platform"/>
            <consortium name="The Broad Institute Genome Sequencing Center for Infectious Disease"/>
            <person name="Wu L."/>
            <person name="Ma J."/>
        </authorList>
    </citation>
    <scope>NUCLEOTIDE SEQUENCE [LARGE SCALE GENOMIC DNA]</scope>
    <source>
        <strain evidence="15">CGMCC 1.12707</strain>
    </source>
</reference>
<dbReference type="InterPro" id="IPR011876">
    <property type="entry name" value="IsopentenylPP_isomerase_typ1"/>
</dbReference>
<protein>
    <recommendedName>
        <fullName evidence="3 10">Isopentenyl-diphosphate delta-isomerase</fullName>
        <ecNumber evidence="3 10">5.3.3.2</ecNumber>
    </recommendedName>
</protein>
<sequence>MEEFVVLVDQDDQKLGLMEKQQAHVAGLLHRAFSVFVFNSEGKLMIQQRAADKYHSPTLWTNTCCSHPRDNESYEEAAHRRLIEEMGFDCDLDYKFNFTYKAHLDNNLTEHELDYVFIGLFDGEPKLNPKEVMAYRWIDLEDLKSDIEANPQDYTAWFKIIFEHYVSYIETKI</sequence>
<evidence type="ECO:0000259" key="11">
    <source>
        <dbReference type="PROSITE" id="PS51462"/>
    </source>
</evidence>
<name>A0A1M6VXT8_9FLAO</name>
<dbReference type="Pfam" id="PF00293">
    <property type="entry name" value="NUDIX"/>
    <property type="match status" value="1"/>
</dbReference>
<accession>A0A1M6VXT8</accession>
<reference evidence="12" key="1">
    <citation type="journal article" date="2014" name="Int. J. Syst. Evol. Microbiol.">
        <title>Complete genome of a new Firmicutes species belonging to the dominant human colonic microbiota ('Ruminococcus bicirculans') reveals two chromosomes and a selective capacity to utilize plant glucans.</title>
        <authorList>
            <consortium name="NISC Comparative Sequencing Program"/>
            <person name="Wegmann U."/>
            <person name="Louis P."/>
            <person name="Goesmann A."/>
            <person name="Henrissat B."/>
            <person name="Duncan S.H."/>
            <person name="Flint H.J."/>
        </authorList>
    </citation>
    <scope>NUCLEOTIDE SEQUENCE</scope>
    <source>
        <strain evidence="12">CGMCC 1.12707</strain>
    </source>
</reference>
<keyword evidence="15" id="KW-1185">Reference proteome</keyword>
<dbReference type="PANTHER" id="PTHR10885:SF0">
    <property type="entry name" value="ISOPENTENYL-DIPHOSPHATE DELTA-ISOMERASE"/>
    <property type="match status" value="1"/>
</dbReference>
<evidence type="ECO:0000256" key="5">
    <source>
        <dbReference type="ARBA" id="ARBA00022723"/>
    </source>
</evidence>
<dbReference type="GO" id="GO:0009240">
    <property type="term" value="P:isopentenyl diphosphate biosynthetic process"/>
    <property type="evidence" value="ECO:0007669"/>
    <property type="project" value="TreeGrafter"/>
</dbReference>
<evidence type="ECO:0000313" key="14">
    <source>
        <dbReference type="Proteomes" id="UP000184120"/>
    </source>
</evidence>
<dbReference type="GO" id="GO:0046872">
    <property type="term" value="F:metal ion binding"/>
    <property type="evidence" value="ECO:0007669"/>
    <property type="project" value="UniProtKB-KW"/>
</dbReference>
<evidence type="ECO:0000313" key="15">
    <source>
        <dbReference type="Proteomes" id="UP000650994"/>
    </source>
</evidence>
<dbReference type="GO" id="GO:0005737">
    <property type="term" value="C:cytoplasm"/>
    <property type="evidence" value="ECO:0007669"/>
    <property type="project" value="TreeGrafter"/>
</dbReference>
<dbReference type="PROSITE" id="PS51462">
    <property type="entry name" value="NUDIX"/>
    <property type="match status" value="1"/>
</dbReference>
<evidence type="ECO:0000256" key="7">
    <source>
        <dbReference type="ARBA" id="ARBA00023211"/>
    </source>
</evidence>
<comment type="pathway">
    <text evidence="1">Isoprenoid biosynthesis; dimethylallyl diphosphate biosynthesis; dimethylallyl diphosphate from isopentenyl diphosphate: step 1/1.</text>
</comment>
<dbReference type="EC" id="5.3.3.2" evidence="3 10"/>
<reference evidence="13" key="2">
    <citation type="submission" date="2016-11" db="EMBL/GenBank/DDBJ databases">
        <authorList>
            <person name="Jaros S."/>
            <person name="Januszkiewicz K."/>
            <person name="Wedrychowicz H."/>
        </authorList>
    </citation>
    <scope>NUCLEOTIDE SEQUENCE [LARGE SCALE GENOMIC DNA]</scope>
    <source>
        <strain evidence="13">DSM 27989</strain>
    </source>
</reference>
<evidence type="ECO:0000256" key="3">
    <source>
        <dbReference type="ARBA" id="ARBA00012057"/>
    </source>
</evidence>
<evidence type="ECO:0000256" key="1">
    <source>
        <dbReference type="ARBA" id="ARBA00004826"/>
    </source>
</evidence>
<dbReference type="NCBIfam" id="NF002995">
    <property type="entry name" value="PRK03759.1"/>
    <property type="match status" value="1"/>
</dbReference>
<keyword evidence="9 13" id="KW-0413">Isomerase</keyword>
<dbReference type="Gene3D" id="3.90.79.10">
    <property type="entry name" value="Nucleoside Triphosphate Pyrophosphohydrolase"/>
    <property type="match status" value="1"/>
</dbReference>
<evidence type="ECO:0000256" key="8">
    <source>
        <dbReference type="ARBA" id="ARBA00023229"/>
    </source>
</evidence>
<keyword evidence="6" id="KW-0460">Magnesium</keyword>
<reference evidence="12" key="5">
    <citation type="submission" date="2024-05" db="EMBL/GenBank/DDBJ databases">
        <authorList>
            <person name="Sun Q."/>
            <person name="Zhou Y."/>
        </authorList>
    </citation>
    <scope>NUCLEOTIDE SEQUENCE</scope>
    <source>
        <strain evidence="12">CGMCC 1.12707</strain>
    </source>
</reference>
<dbReference type="UniPathway" id="UPA00059">
    <property type="reaction ID" value="UER00104"/>
</dbReference>
<evidence type="ECO:0000256" key="4">
    <source>
        <dbReference type="ARBA" id="ARBA00022490"/>
    </source>
</evidence>
<dbReference type="PIRSF" id="PIRSF018427">
    <property type="entry name" value="Isopntndiph_ism"/>
    <property type="match status" value="1"/>
</dbReference>
<evidence type="ECO:0000256" key="6">
    <source>
        <dbReference type="ARBA" id="ARBA00022842"/>
    </source>
</evidence>
<dbReference type="InterPro" id="IPR056375">
    <property type="entry name" value="Idi_bact"/>
</dbReference>
<organism evidence="13 14">
    <name type="scientific">Chishuiella changwenlii</name>
    <dbReference type="NCBI Taxonomy" id="1434701"/>
    <lineage>
        <taxon>Bacteria</taxon>
        <taxon>Pseudomonadati</taxon>
        <taxon>Bacteroidota</taxon>
        <taxon>Flavobacteriia</taxon>
        <taxon>Flavobacteriales</taxon>
        <taxon>Weeksellaceae</taxon>
        <taxon>Chishuiella</taxon>
    </lineage>
</organism>
<dbReference type="STRING" id="1434701.SAMN05443634_10482"/>
<keyword evidence="8" id="KW-0414">Isoprene biosynthesis</keyword>
<dbReference type="Proteomes" id="UP000650994">
    <property type="component" value="Unassembled WGS sequence"/>
</dbReference>
<dbReference type="HAMAP" id="MF_00202">
    <property type="entry name" value="Idi"/>
    <property type="match status" value="1"/>
</dbReference>
<dbReference type="SUPFAM" id="SSF55811">
    <property type="entry name" value="Nudix"/>
    <property type="match status" value="1"/>
</dbReference>
<dbReference type="AlphaFoldDB" id="A0A1M6VXT8"/>